<evidence type="ECO:0000313" key="2">
    <source>
        <dbReference type="Proteomes" id="UP001595897"/>
    </source>
</evidence>
<dbReference type="EMBL" id="JBHSGU010000002">
    <property type="protein sequence ID" value="MFC4699283.1"/>
    <property type="molecule type" value="Genomic_DNA"/>
</dbReference>
<organism evidence="1 2">
    <name type="scientific">Glaciecola siphonariae</name>
    <dbReference type="NCBI Taxonomy" id="521012"/>
    <lineage>
        <taxon>Bacteria</taxon>
        <taxon>Pseudomonadati</taxon>
        <taxon>Pseudomonadota</taxon>
        <taxon>Gammaproteobacteria</taxon>
        <taxon>Alteromonadales</taxon>
        <taxon>Alteromonadaceae</taxon>
        <taxon>Glaciecola</taxon>
    </lineage>
</organism>
<keyword evidence="2" id="KW-1185">Reference proteome</keyword>
<evidence type="ECO:0000313" key="1">
    <source>
        <dbReference type="EMBL" id="MFC4699283.1"/>
    </source>
</evidence>
<proteinExistence type="predicted"/>
<dbReference type="RefSeq" id="WP_382406034.1">
    <property type="nucleotide sequence ID" value="NZ_JBHSGU010000002.1"/>
</dbReference>
<sequence>MTLSTQTIGFLASSTQKTVAIKASASLPVQSELFANVSPITEAKSKKKRWLCNVSEGLRLSKNVENGLNIDSSGKYSQYELMVKLLKAETCDVIYFNCSLSASQIGILKMLQVFSNTELVHSRLAMQFDRAIG</sequence>
<comment type="caution">
    <text evidence="1">The sequence shown here is derived from an EMBL/GenBank/DDBJ whole genome shotgun (WGS) entry which is preliminary data.</text>
</comment>
<dbReference type="Proteomes" id="UP001595897">
    <property type="component" value="Unassembled WGS sequence"/>
</dbReference>
<reference evidence="2" key="1">
    <citation type="journal article" date="2019" name="Int. J. Syst. Evol. Microbiol.">
        <title>The Global Catalogue of Microorganisms (GCM) 10K type strain sequencing project: providing services to taxonomists for standard genome sequencing and annotation.</title>
        <authorList>
            <consortium name="The Broad Institute Genomics Platform"/>
            <consortium name="The Broad Institute Genome Sequencing Center for Infectious Disease"/>
            <person name="Wu L."/>
            <person name="Ma J."/>
        </authorList>
    </citation>
    <scope>NUCLEOTIDE SEQUENCE [LARGE SCALE GENOMIC DNA]</scope>
    <source>
        <strain evidence="2">KACC 12507</strain>
    </source>
</reference>
<name>A0ABV9LTK2_9ALTE</name>
<accession>A0ABV9LTK2</accession>
<protein>
    <submittedName>
        <fullName evidence="1">Uncharacterized protein</fullName>
    </submittedName>
</protein>
<gene>
    <name evidence="1" type="ORF">ACFO4O_03810</name>
</gene>